<proteinExistence type="predicted"/>
<reference evidence="4" key="2">
    <citation type="journal article" date="2019" name="Int. J. Syst. Evol. Microbiol.">
        <title>The Global Catalogue of Microorganisms (GCM) 10K type strain sequencing project: providing services to taxonomists for standard genome sequencing and annotation.</title>
        <authorList>
            <consortium name="The Broad Institute Genomics Platform"/>
            <consortium name="The Broad Institute Genome Sequencing Center for Infectious Disease"/>
            <person name="Wu L."/>
            <person name="Ma J."/>
        </authorList>
    </citation>
    <scope>NUCLEOTIDE SEQUENCE [LARGE SCALE GENOMIC DNA]</scope>
    <source>
        <strain evidence="4">NBRC 112299</strain>
    </source>
</reference>
<sequence>MASVLSAAESGTTFQKVVYYGPTATGSGLRNTSETAIPGMGTIDFSGWTESYETTTALAAAVEALPGLEQVLVTSETYVDASGAVVWEFNGTATVTMSALTGRFIDDGSTVEIDPEALDAEETAPAPLPSLSPSPAATEED</sequence>
<name>A0ABQ6I7J8_9MICO</name>
<evidence type="ECO:0000313" key="4">
    <source>
        <dbReference type="Proteomes" id="UP001157125"/>
    </source>
</evidence>
<evidence type="ECO:0000313" key="2">
    <source>
        <dbReference type="EMBL" id="GMA33807.1"/>
    </source>
</evidence>
<feature type="region of interest" description="Disordered" evidence="1">
    <location>
        <begin position="114"/>
        <end position="141"/>
    </location>
</feature>
<reference evidence="2" key="1">
    <citation type="journal article" date="2014" name="Int. J. Syst. Evol. Microbiol.">
        <title>Complete genome of a new Firmicutes species belonging to the dominant human colonic microbiota ('Ruminococcus bicirculans') reveals two chromosomes and a selective capacity to utilize plant glucans.</title>
        <authorList>
            <consortium name="NISC Comparative Sequencing Program"/>
            <person name="Wegmann U."/>
            <person name="Louis P."/>
            <person name="Goesmann A."/>
            <person name="Henrissat B."/>
            <person name="Duncan S.H."/>
            <person name="Flint H.J."/>
        </authorList>
    </citation>
    <scope>NUCLEOTIDE SEQUENCE</scope>
    <source>
        <strain evidence="2">NBRC 112299</strain>
    </source>
</reference>
<keyword evidence="4" id="KW-1185">Reference proteome</keyword>
<comment type="caution">
    <text evidence="2">The sequence shown here is derived from an EMBL/GenBank/DDBJ whole genome shotgun (WGS) entry which is preliminary data.</text>
</comment>
<reference evidence="2" key="3">
    <citation type="submission" date="2023-02" db="EMBL/GenBank/DDBJ databases">
        <authorList>
            <person name="Sun Q."/>
            <person name="Mori K."/>
        </authorList>
    </citation>
    <scope>NUCLEOTIDE SEQUENCE</scope>
    <source>
        <strain evidence="2">NBRC 112299</strain>
    </source>
</reference>
<evidence type="ECO:0000313" key="3">
    <source>
        <dbReference type="EMBL" id="GMA37704.1"/>
    </source>
</evidence>
<evidence type="ECO:0000256" key="1">
    <source>
        <dbReference type="SAM" id="MobiDB-lite"/>
    </source>
</evidence>
<dbReference type="EMBL" id="BSUN01000001">
    <property type="protein sequence ID" value="GMA33807.1"/>
    <property type="molecule type" value="Genomic_DNA"/>
</dbReference>
<dbReference type="RefSeq" id="WP_284327061.1">
    <property type="nucleotide sequence ID" value="NZ_BSUN01000001.1"/>
</dbReference>
<protein>
    <submittedName>
        <fullName evidence="2">Uncharacterized protein</fullName>
    </submittedName>
</protein>
<gene>
    <name evidence="2" type="ORF">GCM10025876_00110</name>
    <name evidence="3" type="ORF">GCM10025876_39080</name>
</gene>
<accession>A0ABQ6I7J8</accession>
<dbReference type="EMBL" id="BSUN01000001">
    <property type="protein sequence ID" value="GMA37704.1"/>
    <property type="molecule type" value="Genomic_DNA"/>
</dbReference>
<dbReference type="Proteomes" id="UP001157125">
    <property type="component" value="Unassembled WGS sequence"/>
</dbReference>
<organism evidence="2 4">
    <name type="scientific">Demequina litorisediminis</name>
    <dbReference type="NCBI Taxonomy" id="1849022"/>
    <lineage>
        <taxon>Bacteria</taxon>
        <taxon>Bacillati</taxon>
        <taxon>Actinomycetota</taxon>
        <taxon>Actinomycetes</taxon>
        <taxon>Micrococcales</taxon>
        <taxon>Demequinaceae</taxon>
        <taxon>Demequina</taxon>
    </lineage>
</organism>